<accession>A0A1S3DEM2</accession>
<dbReference type="InterPro" id="IPR055325">
    <property type="entry name" value="CF161"/>
</dbReference>
<evidence type="ECO:0000313" key="2">
    <source>
        <dbReference type="RefSeq" id="XP_008480418.1"/>
    </source>
</evidence>
<dbReference type="PaxDb" id="121845-A0A1S3DEM2"/>
<dbReference type="PANTHER" id="PTHR24274:SF1">
    <property type="entry name" value="CILIA- AND FLAGELLA-ASSOCIATED PROTEIN 161"/>
    <property type="match status" value="1"/>
</dbReference>
<dbReference type="OrthoDB" id="2126411at2759"/>
<protein>
    <submittedName>
        <fullName evidence="2 3">Cilia- and flagella-associated protein 161-like</fullName>
    </submittedName>
</protein>
<dbReference type="PANTHER" id="PTHR24274">
    <property type="entry name" value="CILIA- AND FLAGELLA-ASSOCIATED PROTEIN 161"/>
    <property type="match status" value="1"/>
</dbReference>
<gene>
    <name evidence="3" type="primary">LOC103517176</name>
    <name evidence="2" type="synonym">LOC103517175</name>
</gene>
<dbReference type="AlphaFoldDB" id="A0A1S3DEM2"/>
<dbReference type="GO" id="GO:0031514">
    <property type="term" value="C:motile cilium"/>
    <property type="evidence" value="ECO:0007669"/>
    <property type="project" value="TreeGrafter"/>
</dbReference>
<reference evidence="2 3" key="1">
    <citation type="submission" date="2025-04" db="UniProtKB">
        <authorList>
            <consortium name="RefSeq"/>
        </authorList>
    </citation>
    <scope>IDENTIFICATION</scope>
</reference>
<proteinExistence type="predicted"/>
<dbReference type="STRING" id="121845.A0A1S3DEM2"/>
<dbReference type="Proteomes" id="UP000079169">
    <property type="component" value="Unplaced"/>
</dbReference>
<evidence type="ECO:0000313" key="3">
    <source>
        <dbReference type="RefSeq" id="XP_008480419.1"/>
    </source>
</evidence>
<dbReference type="RefSeq" id="XP_008480419.1">
    <property type="nucleotide sequence ID" value="XM_008482197.2"/>
</dbReference>
<dbReference type="Pfam" id="PF24569">
    <property type="entry name" value="CFAP161"/>
    <property type="match status" value="1"/>
</dbReference>
<name>A0A1S3DEM2_DIACI</name>
<sequence length="263" mass="30104">MGEYSEGVLVGDWNEKLLSRQAALNQFIQRKKSNSLLTQKSAKIKQNLLREVQISVQPDGIVRYGDTVQIVNPEFNTAMSSVISHRDVYNVQDLQVGCVLSGSKNQTPCVRNVFKIASLDPDNELYKPLRYGDDFYLITTHDEQAPLYVQSEIPNMNSTMGISKHPRVTLIANRNSHCRWSILSYNKNERDDLINCVVHANVPIRINHSASNQQLALESQHKFYTIFGVEHEISVHTYMNIHKFEKIENAWIISAPEHKLELQ</sequence>
<dbReference type="OMA" id="IIHCKTN"/>
<dbReference type="GeneID" id="103517175"/>
<dbReference type="KEGG" id="dci:103517176"/>
<keyword evidence="1" id="KW-1185">Reference proteome</keyword>
<dbReference type="GeneID" id="103517176"/>
<evidence type="ECO:0000313" key="1">
    <source>
        <dbReference type="Proteomes" id="UP000079169"/>
    </source>
</evidence>
<dbReference type="GO" id="GO:0060271">
    <property type="term" value="P:cilium assembly"/>
    <property type="evidence" value="ECO:0007669"/>
    <property type="project" value="TreeGrafter"/>
</dbReference>
<dbReference type="RefSeq" id="XP_008480418.1">
    <property type="nucleotide sequence ID" value="XM_008482196.2"/>
</dbReference>
<organism evidence="1 3">
    <name type="scientific">Diaphorina citri</name>
    <name type="common">Asian citrus psyllid</name>
    <dbReference type="NCBI Taxonomy" id="121845"/>
    <lineage>
        <taxon>Eukaryota</taxon>
        <taxon>Metazoa</taxon>
        <taxon>Ecdysozoa</taxon>
        <taxon>Arthropoda</taxon>
        <taxon>Hexapoda</taxon>
        <taxon>Insecta</taxon>
        <taxon>Pterygota</taxon>
        <taxon>Neoptera</taxon>
        <taxon>Paraneoptera</taxon>
        <taxon>Hemiptera</taxon>
        <taxon>Sternorrhyncha</taxon>
        <taxon>Psylloidea</taxon>
        <taxon>Psyllidae</taxon>
        <taxon>Diaphorininae</taxon>
        <taxon>Diaphorina</taxon>
    </lineage>
</organism>
<dbReference type="KEGG" id="dci:103517175"/>